<dbReference type="CDD" id="cd00821">
    <property type="entry name" value="PH"/>
    <property type="match status" value="1"/>
</dbReference>
<dbReference type="EMBL" id="KL142369">
    <property type="protein sequence ID" value="KDR83146.1"/>
    <property type="molecule type" value="Genomic_DNA"/>
</dbReference>
<evidence type="ECO:0000313" key="3">
    <source>
        <dbReference type="EMBL" id="KDR83146.1"/>
    </source>
</evidence>
<proteinExistence type="predicted"/>
<feature type="compositionally biased region" description="Low complexity" evidence="1">
    <location>
        <begin position="312"/>
        <end position="330"/>
    </location>
</feature>
<dbReference type="PROSITE" id="PS50003">
    <property type="entry name" value="PH_DOMAIN"/>
    <property type="match status" value="1"/>
</dbReference>
<evidence type="ECO:0000256" key="1">
    <source>
        <dbReference type="SAM" id="MobiDB-lite"/>
    </source>
</evidence>
<dbReference type="AlphaFoldDB" id="A0A067TJ12"/>
<feature type="compositionally biased region" description="Polar residues" evidence="1">
    <location>
        <begin position="668"/>
        <end position="685"/>
    </location>
</feature>
<feature type="region of interest" description="Disordered" evidence="1">
    <location>
        <begin position="67"/>
        <end position="99"/>
    </location>
</feature>
<feature type="compositionally biased region" description="Basic and acidic residues" evidence="1">
    <location>
        <begin position="67"/>
        <end position="76"/>
    </location>
</feature>
<feature type="compositionally biased region" description="Low complexity" evidence="1">
    <location>
        <begin position="604"/>
        <end position="613"/>
    </location>
</feature>
<feature type="compositionally biased region" description="Basic and acidic residues" evidence="1">
    <location>
        <begin position="488"/>
        <end position="511"/>
    </location>
</feature>
<dbReference type="SUPFAM" id="SSF50729">
    <property type="entry name" value="PH domain-like"/>
    <property type="match status" value="1"/>
</dbReference>
<feature type="compositionally biased region" description="Basic and acidic residues" evidence="1">
    <location>
        <begin position="371"/>
        <end position="380"/>
    </location>
</feature>
<accession>A0A067TJ12</accession>
<feature type="compositionally biased region" description="Polar residues" evidence="1">
    <location>
        <begin position="420"/>
        <end position="434"/>
    </location>
</feature>
<feature type="compositionally biased region" description="Low complexity" evidence="1">
    <location>
        <begin position="647"/>
        <end position="663"/>
    </location>
</feature>
<evidence type="ECO:0000259" key="2">
    <source>
        <dbReference type="PROSITE" id="PS50003"/>
    </source>
</evidence>
<feature type="region of interest" description="Disordered" evidence="1">
    <location>
        <begin position="223"/>
        <end position="527"/>
    </location>
</feature>
<name>A0A067TJ12_GALM3</name>
<gene>
    <name evidence="3" type="ORF">GALMADRAFT_872765</name>
</gene>
<dbReference type="SUPFAM" id="SSF54236">
    <property type="entry name" value="Ubiquitin-like"/>
    <property type="match status" value="1"/>
</dbReference>
<feature type="compositionally biased region" description="Low complexity" evidence="1">
    <location>
        <begin position="77"/>
        <end position="90"/>
    </location>
</feature>
<dbReference type="InterPro" id="IPR029071">
    <property type="entry name" value="Ubiquitin-like_domsf"/>
</dbReference>
<feature type="region of interest" description="Disordered" evidence="1">
    <location>
        <begin position="550"/>
        <end position="828"/>
    </location>
</feature>
<dbReference type="InterPro" id="IPR011993">
    <property type="entry name" value="PH-like_dom_sf"/>
</dbReference>
<feature type="compositionally biased region" description="Basic and acidic residues" evidence="1">
    <location>
        <begin position="753"/>
        <end position="762"/>
    </location>
</feature>
<dbReference type="PANTHER" id="PTHR38700">
    <property type="entry name" value="YALI0E22418P"/>
    <property type="match status" value="1"/>
</dbReference>
<dbReference type="HOGENOM" id="CLU_282695_0_0_1"/>
<dbReference type="SMART" id="SM00233">
    <property type="entry name" value="PH"/>
    <property type="match status" value="1"/>
</dbReference>
<feature type="compositionally biased region" description="Polar residues" evidence="1">
    <location>
        <begin position="635"/>
        <end position="645"/>
    </location>
</feature>
<reference evidence="4" key="1">
    <citation type="journal article" date="2014" name="Proc. Natl. Acad. Sci. U.S.A.">
        <title>Extensive sampling of basidiomycete genomes demonstrates inadequacy of the white-rot/brown-rot paradigm for wood decay fungi.</title>
        <authorList>
            <person name="Riley R."/>
            <person name="Salamov A.A."/>
            <person name="Brown D.W."/>
            <person name="Nagy L.G."/>
            <person name="Floudas D."/>
            <person name="Held B.W."/>
            <person name="Levasseur A."/>
            <person name="Lombard V."/>
            <person name="Morin E."/>
            <person name="Otillar R."/>
            <person name="Lindquist E.A."/>
            <person name="Sun H."/>
            <person name="LaButti K.M."/>
            <person name="Schmutz J."/>
            <person name="Jabbour D."/>
            <person name="Luo H."/>
            <person name="Baker S.E."/>
            <person name="Pisabarro A.G."/>
            <person name="Walton J.D."/>
            <person name="Blanchette R.A."/>
            <person name="Henrissat B."/>
            <person name="Martin F."/>
            <person name="Cullen D."/>
            <person name="Hibbett D.S."/>
            <person name="Grigoriev I.V."/>
        </authorList>
    </citation>
    <scope>NUCLEOTIDE SEQUENCE [LARGE SCALE GENOMIC DNA]</scope>
    <source>
        <strain evidence="4">CBS 339.88</strain>
    </source>
</reference>
<dbReference type="Gene3D" id="3.10.20.90">
    <property type="entry name" value="Phosphatidylinositol 3-kinase Catalytic Subunit, Chain A, domain 1"/>
    <property type="match status" value="1"/>
</dbReference>
<feature type="compositionally biased region" description="Polar residues" evidence="1">
    <location>
        <begin position="331"/>
        <end position="347"/>
    </location>
</feature>
<sequence length="1104" mass="121496">MTLDIVLMKWMEMKSTSKTRRLSLAGHACGSDRGTIVGTWNIGACGWRSLGLGLERLSDLDNDLDRDAVDSRRGDSTRSSSSHPSLSRTRSSSDDSDMLRSPVMGDYDYSFFPYSRAMALQSLYGHQHHPSDALFAAQDEHGLEQEYNPAAASEAEATSSFAVRPAEVDVSQGTGFGFDRVAGEVLDEKKLDPENEARSVDVSRTTAFINGLRSDEGLDAYLNSPSASSYDPEFAVASSSSSLDHHHHQRTSSPIPPMPSTNLAPHTTPPSPDHLSLEKEHATTTMSPVLSTLNGEPCDSSGYRRHPPPALSSTSQSSRTGSSHGQTSTSNRSNGFGSAYSSTTSRLNRGRQRGNSDDEDDDEDRRRRRALERMHVDEFGLKSPSSSEDEDDMDKYGPPSASSPKNNLLRPPWNPGPVSRTPSTAESFVTAPSGSPSPMPMDFPSTSSNSSRYASEDDDDDDNDDDDVPLAQRIPGALIAQKSMRHQFRQEREQRKQEKTVRQETEADRRARQMTLRPAGAGAGGVVDQSGVGTVGSSSHDAALLAVAAAAAAASLAPPTAPAPPQRRQRTLTLPTKSPGAPIFNPHDLAKKLQNVQMAESPAHQLQTFQQQQIHHHHQQQQQLSRSQTHHSKSISKSSGDQQHLLSPPFAASPPMSSPAMRSRSVKEPSNSLHQPFSASPTTSMHVPPVPALRSMRSFHRPSSSHRPAGTEGPRSSPLPEADQRLGRSSTTSNHRSSNEGYIRRSTSQSRISGERPMRTEEPVPPLPFNRSARPSIDHGTDREEQRKAIKGHPSPETRVHKRPSTADPERPRTSSSQHQPQPQLQPTNVIMKPIVSQQRIFVGNLQQFHMVEISPSTTAGDVITMMDSQGILKGWAGSGGWMVFEIAQDFGMERPVRSYELLADVQSSWLKDKTVNYFVLRLTPLDVPLSRSAIPSSSPTHSGYVEWEVKRGKWSKRWLQLREHSLWLSKRDNRKDEVLICSLSNFDAYHITRNHRAPKPYAFAIKSTDNLSFFESATDYLHNFSCSEKDGSVWMEKILVARSYVLHQEKQVLFSPKSPGGNASAPLARSGTKKHPPPRTLQPLIPLLHNDVFEPGSLLANHL</sequence>
<protein>
    <recommendedName>
        <fullName evidence="2">PH domain-containing protein</fullName>
    </recommendedName>
</protein>
<feature type="domain" description="PH" evidence="2">
    <location>
        <begin position="939"/>
        <end position="1044"/>
    </location>
</feature>
<evidence type="ECO:0000313" key="4">
    <source>
        <dbReference type="Proteomes" id="UP000027222"/>
    </source>
</evidence>
<dbReference type="InterPro" id="IPR001849">
    <property type="entry name" value="PH_domain"/>
</dbReference>
<dbReference type="STRING" id="685588.A0A067TJ12"/>
<feature type="compositionally biased region" description="Acidic residues" evidence="1">
    <location>
        <begin position="456"/>
        <end position="468"/>
    </location>
</feature>
<feature type="region of interest" description="Disordered" evidence="1">
    <location>
        <begin position="1056"/>
        <end position="1081"/>
    </location>
</feature>
<feature type="compositionally biased region" description="Basic and acidic residues" evidence="1">
    <location>
        <begin position="776"/>
        <end position="799"/>
    </location>
</feature>
<keyword evidence="4" id="KW-1185">Reference proteome</keyword>
<feature type="compositionally biased region" description="Low complexity" evidence="1">
    <location>
        <begin position="815"/>
        <end position="827"/>
    </location>
</feature>
<dbReference type="Gene3D" id="2.30.29.30">
    <property type="entry name" value="Pleckstrin-homology domain (PH domain)/Phosphotyrosine-binding domain (PTB)"/>
    <property type="match status" value="1"/>
</dbReference>
<organism evidence="3 4">
    <name type="scientific">Galerina marginata (strain CBS 339.88)</name>
    <dbReference type="NCBI Taxonomy" id="685588"/>
    <lineage>
        <taxon>Eukaryota</taxon>
        <taxon>Fungi</taxon>
        <taxon>Dikarya</taxon>
        <taxon>Basidiomycota</taxon>
        <taxon>Agaricomycotina</taxon>
        <taxon>Agaricomycetes</taxon>
        <taxon>Agaricomycetidae</taxon>
        <taxon>Agaricales</taxon>
        <taxon>Agaricineae</taxon>
        <taxon>Strophariaceae</taxon>
        <taxon>Galerina</taxon>
    </lineage>
</organism>
<dbReference type="OrthoDB" id="43122at2759"/>
<dbReference type="Proteomes" id="UP000027222">
    <property type="component" value="Unassembled WGS sequence"/>
</dbReference>
<feature type="compositionally biased region" description="Polar residues" evidence="1">
    <location>
        <begin position="283"/>
        <end position="294"/>
    </location>
</feature>
<dbReference type="PANTHER" id="PTHR38700:SF1">
    <property type="entry name" value="PH DOMAIN-CONTAINING PROTEIN"/>
    <property type="match status" value="1"/>
</dbReference>
<feature type="compositionally biased region" description="Polar residues" evidence="1">
    <location>
        <begin position="444"/>
        <end position="453"/>
    </location>
</feature>